<feature type="domain" description="Glyoxalase/fosfomycin resistance/dioxygenase" evidence="1">
    <location>
        <begin position="12"/>
        <end position="144"/>
    </location>
</feature>
<evidence type="ECO:0000313" key="2">
    <source>
        <dbReference type="EMBL" id="GGO60885.1"/>
    </source>
</evidence>
<dbReference type="Proteomes" id="UP000638043">
    <property type="component" value="Unassembled WGS sequence"/>
</dbReference>
<dbReference type="InterPro" id="IPR028973">
    <property type="entry name" value="PhnB-like"/>
</dbReference>
<reference evidence="3" key="1">
    <citation type="journal article" date="2019" name="Int. J. Syst. Evol. Microbiol.">
        <title>The Global Catalogue of Microorganisms (GCM) 10K type strain sequencing project: providing services to taxonomists for standard genome sequencing and annotation.</title>
        <authorList>
            <consortium name="The Broad Institute Genomics Platform"/>
            <consortium name="The Broad Institute Genome Sequencing Center for Infectious Disease"/>
            <person name="Wu L."/>
            <person name="Ma J."/>
        </authorList>
    </citation>
    <scope>NUCLEOTIDE SEQUENCE [LARGE SCALE GENOMIC DNA]</scope>
    <source>
        <strain evidence="3">CGMCC 4.7181</strain>
    </source>
</reference>
<keyword evidence="3" id="KW-1185">Reference proteome</keyword>
<dbReference type="Pfam" id="PF00903">
    <property type="entry name" value="Glyoxalase"/>
    <property type="match status" value="1"/>
</dbReference>
<dbReference type="Gene3D" id="3.10.180.10">
    <property type="entry name" value="2,3-Dihydroxybiphenyl 1,2-Dioxygenase, domain 1"/>
    <property type="match status" value="1"/>
</dbReference>
<proteinExistence type="predicted"/>
<dbReference type="CDD" id="cd06588">
    <property type="entry name" value="PhnB_like"/>
    <property type="match status" value="1"/>
</dbReference>
<dbReference type="InterPro" id="IPR004360">
    <property type="entry name" value="Glyas_Fos-R_dOase_dom"/>
</dbReference>
<name>A0ABQ2MZY7_9MICO</name>
<accession>A0ABQ2MZY7</accession>
<gene>
    <name evidence="2" type="primary">phnB</name>
    <name evidence="2" type="ORF">GCM10010910_07380</name>
</gene>
<dbReference type="PANTHER" id="PTHR33990:SF1">
    <property type="entry name" value="PROTEIN YJDN"/>
    <property type="match status" value="1"/>
</dbReference>
<dbReference type="RefSeq" id="WP_188700052.1">
    <property type="nucleotide sequence ID" value="NZ_BMMQ01000002.1"/>
</dbReference>
<evidence type="ECO:0000259" key="1">
    <source>
        <dbReference type="Pfam" id="PF00903"/>
    </source>
</evidence>
<sequence>MSITTTTHLNFRGEARAALEFYREVFGGVITASSYADFGMPEHAPGADGIVFGQLVSPSGFHVMAYDIPGAADGSAIQASATTREHGVTVTDSPFFVSVRGETLDEIQQHWGVLIDGATVIEPLAASPWSPGFGMLTDRFGVIWILDVAA</sequence>
<dbReference type="InterPro" id="IPR029068">
    <property type="entry name" value="Glyas_Bleomycin-R_OHBP_Dase"/>
</dbReference>
<dbReference type="PANTHER" id="PTHR33990">
    <property type="entry name" value="PROTEIN YJDN-RELATED"/>
    <property type="match status" value="1"/>
</dbReference>
<dbReference type="EMBL" id="BMMQ01000002">
    <property type="protein sequence ID" value="GGO60885.1"/>
    <property type="molecule type" value="Genomic_DNA"/>
</dbReference>
<dbReference type="SUPFAM" id="SSF54593">
    <property type="entry name" value="Glyoxalase/Bleomycin resistance protein/Dihydroxybiphenyl dioxygenase"/>
    <property type="match status" value="1"/>
</dbReference>
<organism evidence="2 3">
    <name type="scientific">Microbacterium nanhaiense</name>
    <dbReference type="NCBI Taxonomy" id="1301026"/>
    <lineage>
        <taxon>Bacteria</taxon>
        <taxon>Bacillati</taxon>
        <taxon>Actinomycetota</taxon>
        <taxon>Actinomycetes</taxon>
        <taxon>Micrococcales</taxon>
        <taxon>Microbacteriaceae</taxon>
        <taxon>Microbacterium</taxon>
    </lineage>
</organism>
<evidence type="ECO:0000313" key="3">
    <source>
        <dbReference type="Proteomes" id="UP000638043"/>
    </source>
</evidence>
<comment type="caution">
    <text evidence="2">The sequence shown here is derived from an EMBL/GenBank/DDBJ whole genome shotgun (WGS) entry which is preliminary data.</text>
</comment>
<protein>
    <submittedName>
        <fullName evidence="2">VOC family protein</fullName>
    </submittedName>
</protein>